<keyword evidence="3" id="KW-1185">Reference proteome</keyword>
<dbReference type="CDD" id="cd04301">
    <property type="entry name" value="NAT_SF"/>
    <property type="match status" value="1"/>
</dbReference>
<keyword evidence="2" id="KW-0808">Transferase</keyword>
<keyword evidence="2" id="KW-0012">Acyltransferase</keyword>
<reference evidence="2" key="1">
    <citation type="submission" date="2023-08" db="EMBL/GenBank/DDBJ databases">
        <title>Methanolobus mangrovi sp. nov. and Methanolobus sediminis sp. nov, two novel methylotrophic methanogens isolated from mangrove sediments in China.</title>
        <authorList>
            <person name="Zhou J."/>
        </authorList>
    </citation>
    <scope>NUCLEOTIDE SEQUENCE</scope>
    <source>
        <strain evidence="2">FTZ2</strain>
    </source>
</reference>
<dbReference type="KEGG" id="mmav:RE476_12560"/>
<organism evidence="2 3">
    <name type="scientific">Methanolobus mangrovi</name>
    <dbReference type="NCBI Taxonomy" id="3072977"/>
    <lineage>
        <taxon>Archaea</taxon>
        <taxon>Methanobacteriati</taxon>
        <taxon>Methanobacteriota</taxon>
        <taxon>Stenosarchaea group</taxon>
        <taxon>Methanomicrobia</taxon>
        <taxon>Methanosarcinales</taxon>
        <taxon>Methanosarcinaceae</taxon>
        <taxon>Methanolobus</taxon>
    </lineage>
</organism>
<name>A0AA51UFB6_9EURY</name>
<dbReference type="GeneID" id="84230987"/>
<evidence type="ECO:0000313" key="3">
    <source>
        <dbReference type="Proteomes" id="UP001183006"/>
    </source>
</evidence>
<sequence length="143" mass="16428">MNPEVTIRRAELEDEVHIEVLMSTYFLDIEGIAVEDFVIATIDDKVIGAACLMVEKIPEVHSIAVHPNYRGKGIGRMLLDYLITDIEGQEFLFTRTTSPSFFEKLGFIKLEDSEKKELWEDCAGCNRFNNCKQSVLRLEIKKR</sequence>
<proteinExistence type="predicted"/>
<dbReference type="SUPFAM" id="SSF55729">
    <property type="entry name" value="Acyl-CoA N-acyltransferases (Nat)"/>
    <property type="match status" value="1"/>
</dbReference>
<dbReference type="RefSeq" id="WP_309307979.1">
    <property type="nucleotide sequence ID" value="NZ_CP133594.1"/>
</dbReference>
<dbReference type="Gene3D" id="3.40.630.30">
    <property type="match status" value="1"/>
</dbReference>
<evidence type="ECO:0000313" key="2">
    <source>
        <dbReference type="EMBL" id="WMW22184.1"/>
    </source>
</evidence>
<dbReference type="AlphaFoldDB" id="A0AA51UFB6"/>
<protein>
    <submittedName>
        <fullName evidence="2">GNAT family N-acetyltransferase</fullName>
        <ecNumber evidence="2">2.3.1.-</ecNumber>
    </submittedName>
</protein>
<evidence type="ECO:0000259" key="1">
    <source>
        <dbReference type="PROSITE" id="PS51186"/>
    </source>
</evidence>
<accession>A0AA51UFB6</accession>
<dbReference type="EMBL" id="CP133594">
    <property type="protein sequence ID" value="WMW22184.1"/>
    <property type="molecule type" value="Genomic_DNA"/>
</dbReference>
<dbReference type="Proteomes" id="UP001183006">
    <property type="component" value="Chromosome"/>
</dbReference>
<dbReference type="InterPro" id="IPR000182">
    <property type="entry name" value="GNAT_dom"/>
</dbReference>
<dbReference type="EC" id="2.3.1.-" evidence="2"/>
<gene>
    <name evidence="2" type="ORF">RE476_12560</name>
</gene>
<feature type="domain" description="N-acetyltransferase" evidence="1">
    <location>
        <begin position="1"/>
        <end position="143"/>
    </location>
</feature>
<dbReference type="Pfam" id="PF13508">
    <property type="entry name" value="Acetyltransf_7"/>
    <property type="match status" value="1"/>
</dbReference>
<dbReference type="PROSITE" id="PS51186">
    <property type="entry name" value="GNAT"/>
    <property type="match status" value="1"/>
</dbReference>
<dbReference type="GO" id="GO:0016747">
    <property type="term" value="F:acyltransferase activity, transferring groups other than amino-acyl groups"/>
    <property type="evidence" value="ECO:0007669"/>
    <property type="project" value="InterPro"/>
</dbReference>
<dbReference type="InterPro" id="IPR016181">
    <property type="entry name" value="Acyl_CoA_acyltransferase"/>
</dbReference>